<proteinExistence type="predicted"/>
<dbReference type="NCBIfam" id="TIGR02469">
    <property type="entry name" value="CbiT"/>
    <property type="match status" value="1"/>
</dbReference>
<evidence type="ECO:0000313" key="7">
    <source>
        <dbReference type="EMBL" id="MBB6253797.1"/>
    </source>
</evidence>
<dbReference type="InterPro" id="IPR000878">
    <property type="entry name" value="4pyrrol_Mease"/>
</dbReference>
<dbReference type="UniPathway" id="UPA00148"/>
<dbReference type="AlphaFoldDB" id="A0A7X0EEE0"/>
<dbReference type="InterPro" id="IPR014777">
    <property type="entry name" value="4pyrrole_Mease_sub1"/>
</dbReference>
<accession>A0A7X0EEE0</accession>
<dbReference type="InterPro" id="IPR035996">
    <property type="entry name" value="4pyrrol_Methylase_sf"/>
</dbReference>
<dbReference type="InterPro" id="IPR012818">
    <property type="entry name" value="CbiE"/>
</dbReference>
<keyword evidence="4 7" id="KW-0808">Transferase</keyword>
<dbReference type="GO" id="GO:0008276">
    <property type="term" value="F:protein methyltransferase activity"/>
    <property type="evidence" value="ECO:0007669"/>
    <property type="project" value="InterPro"/>
</dbReference>
<dbReference type="EMBL" id="JACIIZ010000013">
    <property type="protein sequence ID" value="MBB6253797.1"/>
    <property type="molecule type" value="Genomic_DNA"/>
</dbReference>
<protein>
    <submittedName>
        <fullName evidence="7">Precorrin-6Y C5,15-methyltransferase (Decarboxylating)</fullName>
        <ecNumber evidence="7">2.1.1.132</ecNumber>
    </submittedName>
</protein>
<evidence type="ECO:0000259" key="6">
    <source>
        <dbReference type="Pfam" id="PF00590"/>
    </source>
</evidence>
<name>A0A7X0EEE0_9PROT</name>
<dbReference type="SUPFAM" id="SSF53790">
    <property type="entry name" value="Tetrapyrrole methylase"/>
    <property type="match status" value="1"/>
</dbReference>
<dbReference type="PANTHER" id="PTHR43182">
    <property type="entry name" value="COBALT-PRECORRIN-6B C(15)-METHYLTRANSFERASE (DECARBOXYLATING)"/>
    <property type="match status" value="1"/>
</dbReference>
<dbReference type="InterPro" id="IPR029063">
    <property type="entry name" value="SAM-dependent_MTases_sf"/>
</dbReference>
<evidence type="ECO:0000256" key="1">
    <source>
        <dbReference type="ARBA" id="ARBA00004953"/>
    </source>
</evidence>
<dbReference type="EC" id="2.1.1.132" evidence="7"/>
<dbReference type="InterPro" id="IPR006365">
    <property type="entry name" value="Cbl_synth_CobL"/>
</dbReference>
<dbReference type="Gene3D" id="3.40.1010.10">
    <property type="entry name" value="Cobalt-precorrin-4 Transmethylase, Domain 1"/>
    <property type="match status" value="1"/>
</dbReference>
<keyword evidence="2" id="KW-0169">Cobalamin biosynthesis</keyword>
<organism evidence="7 8">
    <name type="scientific">Nitrospirillum iridis</name>
    <dbReference type="NCBI Taxonomy" id="765888"/>
    <lineage>
        <taxon>Bacteria</taxon>
        <taxon>Pseudomonadati</taxon>
        <taxon>Pseudomonadota</taxon>
        <taxon>Alphaproteobacteria</taxon>
        <taxon>Rhodospirillales</taxon>
        <taxon>Azospirillaceae</taxon>
        <taxon>Nitrospirillum</taxon>
    </lineage>
</organism>
<evidence type="ECO:0000256" key="5">
    <source>
        <dbReference type="ARBA" id="ARBA00022691"/>
    </source>
</evidence>
<feature type="domain" description="Tetrapyrrole methylase" evidence="6">
    <location>
        <begin position="9"/>
        <end position="194"/>
    </location>
</feature>
<evidence type="ECO:0000256" key="3">
    <source>
        <dbReference type="ARBA" id="ARBA00022603"/>
    </source>
</evidence>
<dbReference type="NCBIfam" id="TIGR02467">
    <property type="entry name" value="CbiE"/>
    <property type="match status" value="1"/>
</dbReference>
<dbReference type="GO" id="GO:0046025">
    <property type="term" value="F:precorrin-6Y C5,15-methyltransferase (decarboxylating) activity"/>
    <property type="evidence" value="ECO:0007669"/>
    <property type="project" value="UniProtKB-EC"/>
</dbReference>
<dbReference type="PANTHER" id="PTHR43182:SF1">
    <property type="entry name" value="COBALT-PRECORRIN-7 C(5)-METHYLTRANSFERASE"/>
    <property type="match status" value="1"/>
</dbReference>
<dbReference type="InterPro" id="IPR050714">
    <property type="entry name" value="Cobalamin_biosynth_MTase"/>
</dbReference>
<dbReference type="SUPFAM" id="SSF53335">
    <property type="entry name" value="S-adenosyl-L-methionine-dependent methyltransferases"/>
    <property type="match status" value="1"/>
</dbReference>
<reference evidence="7 8" key="1">
    <citation type="submission" date="2020-08" db="EMBL/GenBank/DDBJ databases">
        <title>Genomic Encyclopedia of Type Strains, Phase IV (KMG-IV): sequencing the most valuable type-strain genomes for metagenomic binning, comparative biology and taxonomic classification.</title>
        <authorList>
            <person name="Goeker M."/>
        </authorList>
    </citation>
    <scope>NUCLEOTIDE SEQUENCE [LARGE SCALE GENOMIC DNA]</scope>
    <source>
        <strain evidence="7 8">DSM 22198</strain>
    </source>
</reference>
<dbReference type="InterPro" id="IPR014008">
    <property type="entry name" value="Cbl_synth_MTase_CbiT"/>
</dbReference>
<keyword evidence="8" id="KW-1185">Reference proteome</keyword>
<dbReference type="GO" id="GO:0009236">
    <property type="term" value="P:cobalamin biosynthetic process"/>
    <property type="evidence" value="ECO:0007669"/>
    <property type="project" value="UniProtKB-UniPathway"/>
</dbReference>
<comment type="pathway">
    <text evidence="1">Cofactor biosynthesis; adenosylcobalamin biosynthesis.</text>
</comment>
<gene>
    <name evidence="7" type="ORF">FHS74_004373</name>
</gene>
<evidence type="ECO:0000313" key="8">
    <source>
        <dbReference type="Proteomes" id="UP000539175"/>
    </source>
</evidence>
<evidence type="ECO:0000256" key="4">
    <source>
        <dbReference type="ARBA" id="ARBA00022679"/>
    </source>
</evidence>
<dbReference type="Pfam" id="PF00590">
    <property type="entry name" value="TP_methylase"/>
    <property type="match status" value="1"/>
</dbReference>
<dbReference type="PIRSF" id="PIRSF036428">
    <property type="entry name" value="CobL"/>
    <property type="match status" value="1"/>
</dbReference>
<dbReference type="Gene3D" id="3.40.50.150">
    <property type="entry name" value="Vaccinia Virus protein VP39"/>
    <property type="match status" value="1"/>
</dbReference>
<sequence length="407" mass="42611">MTSTATPWLTIVGIGEDGWDGLAAPARAAVTGASLLVGGARHLALAPVTEGQERLAWPSPLGDAFPALLARRGQAVTVLASGDPQWFGIGATLGRLVPAAETRAFPAPGAFSLAASRLGWALQEVACLSLHGRPLEAIIPHLWPGARVLLLSWDGTTPAKLATLLKERGFGHSTLTVLEAMGGPRERVRTATADTWPGDDVQDLNTIALACAAEPGARALPRSPGLPDDWFQHDGKITKREVRAVALSHLAPGRGEMLWDVGAGSGSIAIEWLLADPANRAVAVEDRADRMAAVRANAASFGVPGLAFREGKAPGALADLPTPDAVFIGGGLTVEGVLDTCWRALRPGGRLVATAVTLETEAEIIRRHATLGGSLTRLSVERAAPLGGFRGWRPLMPVTLWRVEKPS</sequence>
<keyword evidence="3 7" id="KW-0489">Methyltransferase</keyword>
<dbReference type="CDD" id="cd11644">
    <property type="entry name" value="Precorrin-6Y-MT"/>
    <property type="match status" value="1"/>
</dbReference>
<comment type="caution">
    <text evidence="7">The sequence shown here is derived from an EMBL/GenBank/DDBJ whole genome shotgun (WGS) entry which is preliminary data.</text>
</comment>
<dbReference type="CDD" id="cd02440">
    <property type="entry name" value="AdoMet_MTases"/>
    <property type="match status" value="1"/>
</dbReference>
<evidence type="ECO:0000256" key="2">
    <source>
        <dbReference type="ARBA" id="ARBA00022573"/>
    </source>
</evidence>
<dbReference type="RefSeq" id="WP_184805047.1">
    <property type="nucleotide sequence ID" value="NZ_JACIIZ010000013.1"/>
</dbReference>
<keyword evidence="5" id="KW-0949">S-adenosyl-L-methionine</keyword>
<dbReference type="GO" id="GO:0032259">
    <property type="term" value="P:methylation"/>
    <property type="evidence" value="ECO:0007669"/>
    <property type="project" value="UniProtKB-KW"/>
</dbReference>
<dbReference type="Proteomes" id="UP000539175">
    <property type="component" value="Unassembled WGS sequence"/>
</dbReference>